<reference evidence="1" key="1">
    <citation type="submission" date="2022-10" db="EMBL/GenBank/DDBJ databases">
        <title>Complete Genome of Trichothecium roseum strain YXFP-22015, a Plant Pathogen Isolated from Citrus.</title>
        <authorList>
            <person name="Wang Y."/>
            <person name="Zhu L."/>
        </authorList>
    </citation>
    <scope>NUCLEOTIDE SEQUENCE</scope>
    <source>
        <strain evidence="1">YXFP-22015</strain>
    </source>
</reference>
<evidence type="ECO:0000313" key="1">
    <source>
        <dbReference type="EMBL" id="KAI9901699.1"/>
    </source>
</evidence>
<protein>
    <submittedName>
        <fullName evidence="1">Uncharacterized protein</fullName>
    </submittedName>
</protein>
<accession>A0ACC0V7L0</accession>
<keyword evidence="2" id="KW-1185">Reference proteome</keyword>
<dbReference type="Proteomes" id="UP001163324">
    <property type="component" value="Chromosome 3"/>
</dbReference>
<name>A0ACC0V7L0_9HYPO</name>
<comment type="caution">
    <text evidence="1">The sequence shown here is derived from an EMBL/GenBank/DDBJ whole genome shotgun (WGS) entry which is preliminary data.</text>
</comment>
<sequence>MILGMKIPQQRVSLRQMTDYGAGHTCVMAVAHCVPGGKVILGTGYSGETSKVEVFAKLRESALQSPVAIVWAVSKLPRLVAMNGTNCAKMPPGAQHVLGGGGVSFEQPSSI</sequence>
<gene>
    <name evidence="1" type="ORF">N3K66_003516</name>
</gene>
<dbReference type="EMBL" id="CM047942">
    <property type="protein sequence ID" value="KAI9901699.1"/>
    <property type="molecule type" value="Genomic_DNA"/>
</dbReference>
<organism evidence="1 2">
    <name type="scientific">Trichothecium roseum</name>
    <dbReference type="NCBI Taxonomy" id="47278"/>
    <lineage>
        <taxon>Eukaryota</taxon>
        <taxon>Fungi</taxon>
        <taxon>Dikarya</taxon>
        <taxon>Ascomycota</taxon>
        <taxon>Pezizomycotina</taxon>
        <taxon>Sordariomycetes</taxon>
        <taxon>Hypocreomycetidae</taxon>
        <taxon>Hypocreales</taxon>
        <taxon>Hypocreales incertae sedis</taxon>
        <taxon>Trichothecium</taxon>
    </lineage>
</organism>
<proteinExistence type="predicted"/>
<evidence type="ECO:0000313" key="2">
    <source>
        <dbReference type="Proteomes" id="UP001163324"/>
    </source>
</evidence>